<reference evidence="2" key="1">
    <citation type="submission" date="2017-02" db="EMBL/GenBank/DDBJ databases">
        <authorList>
            <person name="Tetz G."/>
            <person name="Tetz V."/>
        </authorList>
    </citation>
    <scope>NUCLEOTIDE SEQUENCE [LARGE SCALE GENOMIC DNA]</scope>
    <source>
        <strain evidence="2">VT16-26</strain>
    </source>
</reference>
<dbReference type="Pfam" id="PF01041">
    <property type="entry name" value="DegT_DnrJ_EryC1"/>
    <property type="match status" value="1"/>
</dbReference>
<feature type="non-terminal residue" evidence="1">
    <location>
        <position position="70"/>
    </location>
</feature>
<evidence type="ECO:0000313" key="1">
    <source>
        <dbReference type="EMBL" id="OVE61233.1"/>
    </source>
</evidence>
<dbReference type="AlphaFoldDB" id="A0A202CBN6"/>
<dbReference type="InterPro" id="IPR015421">
    <property type="entry name" value="PyrdxlP-dep_Trfase_major"/>
</dbReference>
<protein>
    <recommendedName>
        <fullName evidence="3">UDP-4-amino-4, 6-dideoxy-N-acetyl-beta-L-altrosamine transaminase</fullName>
    </recommendedName>
</protein>
<proteinExistence type="predicted"/>
<dbReference type="Proteomes" id="UP000196355">
    <property type="component" value="Unassembled WGS sequence"/>
</dbReference>
<dbReference type="InterPro" id="IPR015424">
    <property type="entry name" value="PyrdxlP-dep_Trfase"/>
</dbReference>
<keyword evidence="2" id="KW-1185">Reference proteome</keyword>
<name>A0A202CBN6_9FLAO</name>
<dbReference type="Gene3D" id="3.40.640.10">
    <property type="entry name" value="Type I PLP-dependent aspartate aminotransferase-like (Major domain)"/>
    <property type="match status" value="1"/>
</dbReference>
<accession>A0A202CBN6</accession>
<dbReference type="InterPro" id="IPR000653">
    <property type="entry name" value="DegT/StrS_aminotransferase"/>
</dbReference>
<comment type="caution">
    <text evidence="1">The sequence shown here is derived from an EMBL/GenBank/DDBJ whole genome shotgun (WGS) entry which is preliminary data.</text>
</comment>
<dbReference type="RefSeq" id="WP_185117436.1">
    <property type="nucleotide sequence ID" value="NZ_MVAG01000066.1"/>
</dbReference>
<evidence type="ECO:0008006" key="3">
    <source>
        <dbReference type="Google" id="ProtNLM"/>
    </source>
</evidence>
<evidence type="ECO:0000313" key="2">
    <source>
        <dbReference type="Proteomes" id="UP000196355"/>
    </source>
</evidence>
<sequence>MIHDQKFLPFSLPDITEVEIQEVVETLRSGWVTTGPKARQFEQDFITFLGDETLEAIAVNSATSGLHLAL</sequence>
<dbReference type="SUPFAM" id="SSF53383">
    <property type="entry name" value="PLP-dependent transferases"/>
    <property type="match status" value="1"/>
</dbReference>
<dbReference type="EMBL" id="MVAG01000066">
    <property type="protein sequence ID" value="OVE61233.1"/>
    <property type="molecule type" value="Genomic_DNA"/>
</dbReference>
<organism evidence="1 2">
    <name type="scientific">Chryseobacterium mucoviscidosis</name>
    <dbReference type="NCBI Taxonomy" id="1945581"/>
    <lineage>
        <taxon>Bacteria</taxon>
        <taxon>Pseudomonadati</taxon>
        <taxon>Bacteroidota</taxon>
        <taxon>Flavobacteriia</taxon>
        <taxon>Flavobacteriales</taxon>
        <taxon>Weeksellaceae</taxon>
        <taxon>Chryseobacterium group</taxon>
        <taxon>Chryseobacterium</taxon>
    </lineage>
</organism>
<gene>
    <name evidence="1" type="ORF">B0E34_02850</name>
</gene>